<evidence type="ECO:0000313" key="2">
    <source>
        <dbReference type="Proteomes" id="UP000293652"/>
    </source>
</evidence>
<protein>
    <submittedName>
        <fullName evidence="1">Uncharacterized protein</fullName>
    </submittedName>
</protein>
<reference evidence="1 2" key="1">
    <citation type="submission" date="2019-02" db="EMBL/GenBank/DDBJ databases">
        <title>The genomic architecture of introgression among sibling species of bacteria.</title>
        <authorList>
            <person name="Cavassim M.I.A."/>
            <person name="Moeskjaer S."/>
            <person name="Moslemi C."/>
            <person name="Fields B."/>
            <person name="Bachmann A."/>
            <person name="Vilhjalmsson B."/>
            <person name="Schierup M.H."/>
            <person name="Young J.P.W."/>
            <person name="Andersen S.U."/>
        </authorList>
    </citation>
    <scope>NUCLEOTIDE SEQUENCE [LARGE SCALE GENOMIC DNA]</scope>
    <source>
        <strain evidence="1 2">SM145A</strain>
        <plasmid evidence="1">pSM145A_Rh05</plasmid>
    </source>
</reference>
<gene>
    <name evidence="1" type="ORF">ELI03_30300</name>
</gene>
<dbReference type="AlphaFoldDB" id="A0A4V2II77"/>
<geneLocation type="plasmid" evidence="1">
    <name>pSM145A_Rh05</name>
</geneLocation>
<dbReference type="Proteomes" id="UP000293652">
    <property type="component" value="Unassembled WGS sequence"/>
</dbReference>
<proteinExistence type="predicted"/>
<evidence type="ECO:0000313" key="1">
    <source>
        <dbReference type="EMBL" id="TAX65873.1"/>
    </source>
</evidence>
<comment type="caution">
    <text evidence="1">The sequence shown here is derived from an EMBL/GenBank/DDBJ whole genome shotgun (WGS) entry which is preliminary data.</text>
</comment>
<organism evidence="1 2">
    <name type="scientific">Rhizobium leguminosarum</name>
    <dbReference type="NCBI Taxonomy" id="384"/>
    <lineage>
        <taxon>Bacteria</taxon>
        <taxon>Pseudomonadati</taxon>
        <taxon>Pseudomonadota</taxon>
        <taxon>Alphaproteobacteria</taxon>
        <taxon>Hyphomicrobiales</taxon>
        <taxon>Rhizobiaceae</taxon>
        <taxon>Rhizobium/Agrobacterium group</taxon>
        <taxon>Rhizobium</taxon>
    </lineage>
</organism>
<name>A0A4V2II77_RHILE</name>
<keyword evidence="1" id="KW-0614">Plasmid</keyword>
<accession>A0A4V2II77</accession>
<sequence length="102" mass="11468">MCFFEKTIGAQHIDGDAVTQTLAERTTELFMNPCSCAGRQNDNSPFIVRASIKPKITIGMIGRRAARRRKQCFSGPGTYRVHGKHYLLQRSDGGQRAIDVRR</sequence>
<dbReference type="EMBL" id="SIPC01000005">
    <property type="protein sequence ID" value="TAX65873.1"/>
    <property type="molecule type" value="Genomic_DNA"/>
</dbReference>